<evidence type="ECO:0000313" key="3">
    <source>
        <dbReference type="EMBL" id="AOX01092.1"/>
    </source>
</evidence>
<sequence>MFTTNKQSTNPSLSEVADLNSSLTPPEPLPKKRVDLLKPVRQWLDQIEITDQTLARFLSKIIPGQCPFERDLKLFGHLVLHIPPLCKLNPLYEQLASLRFRALCYLVDQCGEDIQFYA</sequence>
<proteinExistence type="predicted"/>
<evidence type="ECO:0000259" key="2">
    <source>
        <dbReference type="Pfam" id="PF06967"/>
    </source>
</evidence>
<organism evidence="3 4">
    <name type="scientific">Moorena producens PAL-8-15-08-1</name>
    <dbReference type="NCBI Taxonomy" id="1458985"/>
    <lineage>
        <taxon>Bacteria</taxon>
        <taxon>Bacillati</taxon>
        <taxon>Cyanobacteriota</taxon>
        <taxon>Cyanophyceae</taxon>
        <taxon>Coleofasciculales</taxon>
        <taxon>Coleofasciculaceae</taxon>
        <taxon>Moorena</taxon>
    </lineage>
</organism>
<dbReference type="EMBL" id="CP017599">
    <property type="protein sequence ID" value="AOX01092.1"/>
    <property type="molecule type" value="Genomic_DNA"/>
</dbReference>
<dbReference type="OrthoDB" id="516441at2"/>
<feature type="region of interest" description="Disordered" evidence="1">
    <location>
        <begin position="1"/>
        <end position="30"/>
    </location>
</feature>
<dbReference type="Pfam" id="PF06967">
    <property type="entry name" value="Mo-nitro_C"/>
    <property type="match status" value="1"/>
</dbReference>
<feature type="compositionally biased region" description="Polar residues" evidence="1">
    <location>
        <begin position="1"/>
        <end position="24"/>
    </location>
</feature>
<accession>A0A1D8TTW8</accession>
<dbReference type="InterPro" id="IPR009717">
    <property type="entry name" value="Mo-dep_Nase_C"/>
</dbReference>
<dbReference type="KEGG" id="mpro:BJP34_18055"/>
<name>A0A1D8TTW8_9CYAN</name>
<dbReference type="AlphaFoldDB" id="A0A1D8TTW8"/>
<feature type="domain" description="Mo-dependent nitrogenase C-terminal" evidence="2">
    <location>
        <begin position="36"/>
        <end position="117"/>
    </location>
</feature>
<dbReference type="STRING" id="1458985.BJP34_18055"/>
<dbReference type="RefSeq" id="WP_070393542.1">
    <property type="nucleotide sequence ID" value="NZ_CP017599.1"/>
</dbReference>
<gene>
    <name evidence="3" type="ORF">BJP34_18055</name>
</gene>
<protein>
    <submittedName>
        <fullName evidence="3">Nitrogenase</fullName>
    </submittedName>
</protein>
<dbReference type="Proteomes" id="UP000177870">
    <property type="component" value="Chromosome"/>
</dbReference>
<reference evidence="4" key="1">
    <citation type="submission" date="2016-10" db="EMBL/GenBank/DDBJ databases">
        <title>Comparative genomics uncovers the prolific and rare metabolic potential of the cyanobacterial genus Moorea.</title>
        <authorList>
            <person name="Leao T."/>
            <person name="Castelao G."/>
            <person name="Korobeynikov A."/>
            <person name="Monroe E.A."/>
            <person name="Podell S."/>
            <person name="Glukhov E."/>
            <person name="Allen E."/>
            <person name="Gerwick W.H."/>
            <person name="Gerwick L."/>
        </authorList>
    </citation>
    <scope>NUCLEOTIDE SEQUENCE [LARGE SCALE GENOMIC DNA]</scope>
    <source>
        <strain evidence="4">PAL-8-15-08-1</strain>
    </source>
</reference>
<evidence type="ECO:0000313" key="4">
    <source>
        <dbReference type="Proteomes" id="UP000177870"/>
    </source>
</evidence>
<evidence type="ECO:0000256" key="1">
    <source>
        <dbReference type="SAM" id="MobiDB-lite"/>
    </source>
</evidence>